<reference evidence="2" key="1">
    <citation type="journal article" date="2015" name="Nature">
        <title>Complex archaea that bridge the gap between prokaryotes and eukaryotes.</title>
        <authorList>
            <person name="Spang A."/>
            <person name="Saw J.H."/>
            <person name="Jorgensen S.L."/>
            <person name="Zaremba-Niedzwiedzka K."/>
            <person name="Martijn J."/>
            <person name="Lind A.E."/>
            <person name="van Eijk R."/>
            <person name="Schleper C."/>
            <person name="Guy L."/>
            <person name="Ettema T.J."/>
        </authorList>
    </citation>
    <scope>NUCLEOTIDE SEQUENCE</scope>
</reference>
<evidence type="ECO:0000313" key="2">
    <source>
        <dbReference type="EMBL" id="KKN47315.1"/>
    </source>
</evidence>
<organism evidence="2">
    <name type="scientific">marine sediment metagenome</name>
    <dbReference type="NCBI Taxonomy" id="412755"/>
    <lineage>
        <taxon>unclassified sequences</taxon>
        <taxon>metagenomes</taxon>
        <taxon>ecological metagenomes</taxon>
    </lineage>
</organism>
<dbReference type="Gene3D" id="3.40.960.10">
    <property type="entry name" value="VSR Endonuclease"/>
    <property type="match status" value="1"/>
</dbReference>
<accession>A0A0F9QSU0</accession>
<comment type="caution">
    <text evidence="2">The sequence shown here is derived from an EMBL/GenBank/DDBJ whole genome shotgun (WGS) entry which is preliminary data.</text>
</comment>
<name>A0A0F9QSU0_9ZZZZ</name>
<evidence type="ECO:0000259" key="1">
    <source>
        <dbReference type="Pfam" id="PF04480"/>
    </source>
</evidence>
<protein>
    <recommendedName>
        <fullName evidence="1">DUF559 domain-containing protein</fullName>
    </recommendedName>
</protein>
<gene>
    <name evidence="2" type="ORF">LCGC14_0664210</name>
</gene>
<dbReference type="AlphaFoldDB" id="A0A0F9QSU0"/>
<feature type="domain" description="DUF559" evidence="1">
    <location>
        <begin position="26"/>
        <end position="104"/>
    </location>
</feature>
<dbReference type="EMBL" id="LAZR01001283">
    <property type="protein sequence ID" value="KKN47315.1"/>
    <property type="molecule type" value="Genomic_DNA"/>
</dbReference>
<dbReference type="Pfam" id="PF04480">
    <property type="entry name" value="DUF559"/>
    <property type="match status" value="1"/>
</dbReference>
<proteinExistence type="predicted"/>
<sequence>MKQRQRENAEKCKDIKAENWFLNKYLSKTKLKWKRQAQWGYRLFDFWNSQKGIAVEVDGSSHSNKKDYDQYRDDKNYRNSGIIVLRVRNYNDKDAHRAIEAIKKAQLWWRRRKEMELKYESRTFGYNKGQKAVSTAKEHEFQAKAC</sequence>
<dbReference type="InterPro" id="IPR007569">
    <property type="entry name" value="DUF559"/>
</dbReference>